<reference evidence="2 3" key="1">
    <citation type="submission" date="2016-02" db="EMBL/GenBank/DDBJ databases">
        <authorList>
            <person name="Wen L."/>
            <person name="He K."/>
            <person name="Yang H."/>
        </authorList>
    </citation>
    <scope>NUCLEOTIDE SEQUENCE [LARGE SCALE GENOMIC DNA]</scope>
    <source>
        <strain evidence="2 3">CZ1127</strain>
    </source>
</reference>
<dbReference type="InterPro" id="IPR036291">
    <property type="entry name" value="NAD(P)-bd_dom_sf"/>
</dbReference>
<dbReference type="Gene3D" id="3.40.50.720">
    <property type="entry name" value="NAD(P)-binding Rossmann-like Domain"/>
    <property type="match status" value="1"/>
</dbReference>
<sequence>MILVTGGTGLVGAHLIYKLCKENQKVVALYRNANTQQTTKEIFDLYSATSLFDNIIWRQADITDIPALEIAFKDITHVYHAAAMVSFSPKDSEKLRKINIEGTSNIVNLCIANKIKKLCYVSSIATLSKKPGASIMDEDSEWNVEGDHSDYSLSKFGGEMEVWRGSQENLEMVIVNPGVIFGFGAWKVNTGKLFHKIKKGFKFYTTGVTGVVDVNDVTNAMITLMNSNIKNERFVLVNENYSFKDLFTLIAKKLGVKPPKHKIGKGITEVVWRINSFFSVISFGYLQIGLNKYSAKAAQKKRFYDGSKIKKSVDFNYTPFDMTIEKIASKLS</sequence>
<evidence type="ECO:0000313" key="2">
    <source>
        <dbReference type="EMBL" id="ANW95325.1"/>
    </source>
</evidence>
<dbReference type="EMBL" id="CP014224">
    <property type="protein sequence ID" value="ANW95325.1"/>
    <property type="molecule type" value="Genomic_DNA"/>
</dbReference>
<dbReference type="STRING" id="1790137.AXE80_03045"/>
<name>A0A1B1Y3H4_9FLAO</name>
<dbReference type="InterPro" id="IPR051783">
    <property type="entry name" value="NAD(P)-dependent_oxidoreduct"/>
</dbReference>
<dbReference type="GO" id="GO:0005737">
    <property type="term" value="C:cytoplasm"/>
    <property type="evidence" value="ECO:0007669"/>
    <property type="project" value="TreeGrafter"/>
</dbReference>
<dbReference type="Proteomes" id="UP000092967">
    <property type="component" value="Chromosome"/>
</dbReference>
<feature type="domain" description="NAD-dependent epimerase/dehydratase" evidence="1">
    <location>
        <begin position="2"/>
        <end position="227"/>
    </location>
</feature>
<dbReference type="OrthoDB" id="596910at2"/>
<accession>A0A1B1Y3H4</accession>
<dbReference type="PANTHER" id="PTHR48079">
    <property type="entry name" value="PROTEIN YEEZ"/>
    <property type="match status" value="1"/>
</dbReference>
<dbReference type="KEGG" id="wfu:AXE80_03045"/>
<gene>
    <name evidence="2" type="ORF">AXE80_03045</name>
</gene>
<protein>
    <recommendedName>
        <fullName evidence="1">NAD-dependent epimerase/dehydratase domain-containing protein</fullName>
    </recommendedName>
</protein>
<evidence type="ECO:0000313" key="3">
    <source>
        <dbReference type="Proteomes" id="UP000092967"/>
    </source>
</evidence>
<evidence type="ECO:0000259" key="1">
    <source>
        <dbReference type="Pfam" id="PF01370"/>
    </source>
</evidence>
<proteinExistence type="predicted"/>
<dbReference type="RefSeq" id="WP_068824425.1">
    <property type="nucleotide sequence ID" value="NZ_CP014224.1"/>
</dbReference>
<keyword evidence="3" id="KW-1185">Reference proteome</keyword>
<dbReference type="Pfam" id="PF01370">
    <property type="entry name" value="Epimerase"/>
    <property type="match status" value="1"/>
</dbReference>
<dbReference type="AlphaFoldDB" id="A0A1B1Y3H4"/>
<dbReference type="GO" id="GO:0004029">
    <property type="term" value="F:aldehyde dehydrogenase (NAD+) activity"/>
    <property type="evidence" value="ECO:0007669"/>
    <property type="project" value="TreeGrafter"/>
</dbReference>
<dbReference type="PANTHER" id="PTHR48079:SF6">
    <property type="entry name" value="NAD(P)-BINDING DOMAIN-CONTAINING PROTEIN-RELATED"/>
    <property type="match status" value="1"/>
</dbReference>
<organism evidence="2 3">
    <name type="scientific">Wenyingzhuangia fucanilytica</name>
    <dbReference type="NCBI Taxonomy" id="1790137"/>
    <lineage>
        <taxon>Bacteria</taxon>
        <taxon>Pseudomonadati</taxon>
        <taxon>Bacteroidota</taxon>
        <taxon>Flavobacteriia</taxon>
        <taxon>Flavobacteriales</taxon>
        <taxon>Flavobacteriaceae</taxon>
        <taxon>Wenyingzhuangia</taxon>
    </lineage>
</organism>
<dbReference type="SUPFAM" id="SSF51735">
    <property type="entry name" value="NAD(P)-binding Rossmann-fold domains"/>
    <property type="match status" value="1"/>
</dbReference>
<dbReference type="InterPro" id="IPR001509">
    <property type="entry name" value="Epimerase_deHydtase"/>
</dbReference>